<dbReference type="PANTHER" id="PTHR11070">
    <property type="entry name" value="UVRD / RECB / PCRA DNA HELICASE FAMILY MEMBER"/>
    <property type="match status" value="1"/>
</dbReference>
<comment type="catalytic activity">
    <reaction evidence="6">
        <text>Couples ATP hydrolysis with the unwinding of duplex DNA by translocating in the 3'-5' direction.</text>
        <dbReference type="EC" id="5.6.2.4"/>
    </reaction>
</comment>
<name>A0A0W8FEI3_9ZZZZ</name>
<dbReference type="GO" id="GO:0016787">
    <property type="term" value="F:hydrolase activity"/>
    <property type="evidence" value="ECO:0007669"/>
    <property type="project" value="UniProtKB-KW"/>
</dbReference>
<evidence type="ECO:0000256" key="8">
    <source>
        <dbReference type="ARBA" id="ARBA00048988"/>
    </source>
</evidence>
<dbReference type="AlphaFoldDB" id="A0A0W8FEI3"/>
<evidence type="ECO:0000256" key="3">
    <source>
        <dbReference type="ARBA" id="ARBA00022806"/>
    </source>
</evidence>
<evidence type="ECO:0000256" key="2">
    <source>
        <dbReference type="ARBA" id="ARBA00022801"/>
    </source>
</evidence>
<dbReference type="Pfam" id="PF00580">
    <property type="entry name" value="UvrD-helicase"/>
    <property type="match status" value="1"/>
</dbReference>
<accession>A0A0W8FEI3</accession>
<organism evidence="11">
    <name type="scientific">hydrocarbon metagenome</name>
    <dbReference type="NCBI Taxonomy" id="938273"/>
    <lineage>
        <taxon>unclassified sequences</taxon>
        <taxon>metagenomes</taxon>
        <taxon>ecological metagenomes</taxon>
    </lineage>
</organism>
<evidence type="ECO:0000256" key="5">
    <source>
        <dbReference type="ARBA" id="ARBA00023235"/>
    </source>
</evidence>
<keyword evidence="5" id="KW-0413">Isomerase</keyword>
<keyword evidence="3 11" id="KW-0347">Helicase</keyword>
<dbReference type="GO" id="GO:0003677">
    <property type="term" value="F:DNA binding"/>
    <property type="evidence" value="ECO:0007669"/>
    <property type="project" value="InterPro"/>
</dbReference>
<dbReference type="EMBL" id="LNQE01001305">
    <property type="protein sequence ID" value="KUG19295.1"/>
    <property type="molecule type" value="Genomic_DNA"/>
</dbReference>
<evidence type="ECO:0000313" key="11">
    <source>
        <dbReference type="EMBL" id="KUG19295.1"/>
    </source>
</evidence>
<evidence type="ECO:0000256" key="1">
    <source>
        <dbReference type="ARBA" id="ARBA00022741"/>
    </source>
</evidence>
<evidence type="ECO:0000259" key="10">
    <source>
        <dbReference type="Pfam" id="PF13361"/>
    </source>
</evidence>
<dbReference type="EC" id="5.6.2.4" evidence="7"/>
<dbReference type="SUPFAM" id="SSF52540">
    <property type="entry name" value="P-loop containing nucleoside triphosphate hydrolases"/>
    <property type="match status" value="1"/>
</dbReference>
<dbReference type="InterPro" id="IPR000212">
    <property type="entry name" value="DNA_helicase_UvrD/REP"/>
</dbReference>
<comment type="catalytic activity">
    <reaction evidence="8">
        <text>ATP + H2O = ADP + phosphate + H(+)</text>
        <dbReference type="Rhea" id="RHEA:13065"/>
        <dbReference type="ChEBI" id="CHEBI:15377"/>
        <dbReference type="ChEBI" id="CHEBI:15378"/>
        <dbReference type="ChEBI" id="CHEBI:30616"/>
        <dbReference type="ChEBI" id="CHEBI:43474"/>
        <dbReference type="ChEBI" id="CHEBI:456216"/>
        <dbReference type="EC" id="5.6.2.4"/>
    </reaction>
</comment>
<evidence type="ECO:0000256" key="7">
    <source>
        <dbReference type="ARBA" id="ARBA00034808"/>
    </source>
</evidence>
<dbReference type="GO" id="GO:0043138">
    <property type="term" value="F:3'-5' DNA helicase activity"/>
    <property type="evidence" value="ECO:0007669"/>
    <property type="project" value="UniProtKB-EC"/>
</dbReference>
<sequence>MQEILAAWQEFKTAGGYLEHEDYVSMAVTEELPPPAAILVVDEYQDTSPAQDALIRSWSTNAETVYIAGDPDQSIYGFRGCDPALLQDFPNVIDRGARNGERPISHRCPASVMAAAETILGRPSNAAPAPRIGSSTHAIITKTADLVWWVETALRYAQERDRDRIFVLTRFRRHVRALANDLAAAGIPCASINPKRIRLWSDVKTRDQSTVNAWQLTQAVRRVSTGKFYDPIPISEASALIAAIMPANARTAILADLKKAASLKIGDVLRWTGENPFRYRTFPQLDRRVTERIYAALDREKVRGHIIVPDQVQIDTIHAAKGLEASVVLLHSAYLRGRMDDLQDARRLAEERRVYFVGATRAEHALVTFDYGSAVKNPLIAGGAAFWQGATA</sequence>
<feature type="domain" description="UvrD-like helicase C-terminal" evidence="10">
    <location>
        <begin position="295"/>
        <end position="367"/>
    </location>
</feature>
<reference evidence="11" key="1">
    <citation type="journal article" date="2015" name="Proc. Natl. Acad. Sci. U.S.A.">
        <title>Networks of energetic and metabolic interactions define dynamics in microbial communities.</title>
        <authorList>
            <person name="Embree M."/>
            <person name="Liu J.K."/>
            <person name="Al-Bassam M.M."/>
            <person name="Zengler K."/>
        </authorList>
    </citation>
    <scope>NUCLEOTIDE SEQUENCE</scope>
</reference>
<evidence type="ECO:0000256" key="4">
    <source>
        <dbReference type="ARBA" id="ARBA00022840"/>
    </source>
</evidence>
<feature type="domain" description="UvrD-like helicase ATP-binding" evidence="9">
    <location>
        <begin position="30"/>
        <end position="90"/>
    </location>
</feature>
<dbReference type="InterPro" id="IPR014016">
    <property type="entry name" value="UvrD-like_ATP-bd"/>
</dbReference>
<keyword evidence="2" id="KW-0378">Hydrolase</keyword>
<keyword evidence="4" id="KW-0067">ATP-binding</keyword>
<protein>
    <recommendedName>
        <fullName evidence="7">DNA 3'-5' helicase</fullName>
        <ecNumber evidence="7">5.6.2.4</ecNumber>
    </recommendedName>
</protein>
<proteinExistence type="predicted"/>
<dbReference type="InterPro" id="IPR027417">
    <property type="entry name" value="P-loop_NTPase"/>
</dbReference>
<dbReference type="Pfam" id="PF13361">
    <property type="entry name" value="UvrD_C"/>
    <property type="match status" value="1"/>
</dbReference>
<keyword evidence="1" id="KW-0547">Nucleotide-binding</keyword>
<dbReference type="GO" id="GO:0005524">
    <property type="term" value="F:ATP binding"/>
    <property type="evidence" value="ECO:0007669"/>
    <property type="project" value="UniProtKB-KW"/>
</dbReference>
<dbReference type="GO" id="GO:0000725">
    <property type="term" value="P:recombinational repair"/>
    <property type="evidence" value="ECO:0007669"/>
    <property type="project" value="TreeGrafter"/>
</dbReference>
<evidence type="ECO:0000259" key="9">
    <source>
        <dbReference type="Pfam" id="PF00580"/>
    </source>
</evidence>
<dbReference type="InterPro" id="IPR014017">
    <property type="entry name" value="DNA_helicase_UvrD-like_C"/>
</dbReference>
<dbReference type="Gene3D" id="3.40.50.300">
    <property type="entry name" value="P-loop containing nucleotide triphosphate hydrolases"/>
    <property type="match status" value="2"/>
</dbReference>
<comment type="caution">
    <text evidence="11">The sequence shown here is derived from an EMBL/GenBank/DDBJ whole genome shotgun (WGS) entry which is preliminary data.</text>
</comment>
<gene>
    <name evidence="11" type="ORF">ASZ90_011005</name>
</gene>
<evidence type="ECO:0000256" key="6">
    <source>
        <dbReference type="ARBA" id="ARBA00034617"/>
    </source>
</evidence>
<dbReference type="PANTHER" id="PTHR11070:SF2">
    <property type="entry name" value="ATP-DEPENDENT DNA HELICASE SRS2"/>
    <property type="match status" value="1"/>
</dbReference>